<comment type="caution">
    <text evidence="1">The sequence shown here is derived from an EMBL/GenBank/DDBJ whole genome shotgun (WGS) entry which is preliminary data.</text>
</comment>
<evidence type="ECO:0000313" key="1">
    <source>
        <dbReference type="EMBL" id="CAH2404621.1"/>
    </source>
</evidence>
<dbReference type="Proteomes" id="UP001153050">
    <property type="component" value="Unassembled WGS sequence"/>
</dbReference>
<name>A0ABM9E669_9HYPH</name>
<sequence>MQMPVREAIYAVKNMMAKGVRLWGTLMRDSSVELPTTVALVATVTFAKAADYRG</sequence>
<dbReference type="EMBL" id="CAKXZT010000139">
    <property type="protein sequence ID" value="CAH2404621.1"/>
    <property type="molecule type" value="Genomic_DNA"/>
</dbReference>
<proteinExistence type="predicted"/>
<protein>
    <recommendedName>
        <fullName evidence="3">Transposase</fullName>
    </recommendedName>
</protein>
<evidence type="ECO:0000313" key="2">
    <source>
        <dbReference type="Proteomes" id="UP001153050"/>
    </source>
</evidence>
<accession>A0ABM9E669</accession>
<gene>
    <name evidence="1" type="ORF">MES5069_430035</name>
</gene>
<organism evidence="1 2">
    <name type="scientific">Mesorhizobium escarrei</name>
    <dbReference type="NCBI Taxonomy" id="666018"/>
    <lineage>
        <taxon>Bacteria</taxon>
        <taxon>Pseudomonadati</taxon>
        <taxon>Pseudomonadota</taxon>
        <taxon>Alphaproteobacteria</taxon>
        <taxon>Hyphomicrobiales</taxon>
        <taxon>Phyllobacteriaceae</taxon>
        <taxon>Mesorhizobium</taxon>
    </lineage>
</organism>
<reference evidence="1 2" key="1">
    <citation type="submission" date="2022-03" db="EMBL/GenBank/DDBJ databases">
        <authorList>
            <person name="Brunel B."/>
        </authorList>
    </citation>
    <scope>NUCLEOTIDE SEQUENCE [LARGE SCALE GENOMIC DNA]</scope>
    <source>
        <strain evidence="1">STM5069sample</strain>
    </source>
</reference>
<keyword evidence="2" id="KW-1185">Reference proteome</keyword>
<evidence type="ECO:0008006" key="3">
    <source>
        <dbReference type="Google" id="ProtNLM"/>
    </source>
</evidence>